<gene>
    <name evidence="1" type="ORF">RRH01S_08_00880</name>
</gene>
<reference evidence="1 2" key="1">
    <citation type="submission" date="2014-05" db="EMBL/GenBank/DDBJ databases">
        <title>Whole genome shotgun sequence of Rhizobium rhizogenes NBRC 13257.</title>
        <authorList>
            <person name="Katano-Makiyama Y."/>
            <person name="Hosoyama A."/>
            <person name="Hashimoto M."/>
            <person name="Hosoyama Y."/>
            <person name="Noguchi M."/>
            <person name="Tsuchikane K."/>
            <person name="Kimura A."/>
            <person name="Ohji S."/>
            <person name="Ichikawa N."/>
            <person name="Yamazoe A."/>
            <person name="Fujita N."/>
        </authorList>
    </citation>
    <scope>NUCLEOTIDE SEQUENCE [LARGE SCALE GENOMIC DNA]</scope>
    <source>
        <strain evidence="1 2">NBRC 13257</strain>
    </source>
</reference>
<organism evidence="1 2">
    <name type="scientific">Rhizobium rhizogenes NBRC 13257</name>
    <dbReference type="NCBI Taxonomy" id="1220581"/>
    <lineage>
        <taxon>Bacteria</taxon>
        <taxon>Pseudomonadati</taxon>
        <taxon>Pseudomonadota</taxon>
        <taxon>Alphaproteobacteria</taxon>
        <taxon>Hyphomicrobiales</taxon>
        <taxon>Rhizobiaceae</taxon>
        <taxon>Rhizobium/Agrobacterium group</taxon>
        <taxon>Rhizobium</taxon>
    </lineage>
</organism>
<dbReference type="EMBL" id="BAYX01000008">
    <property type="protein sequence ID" value="GAJ94350.1"/>
    <property type="molecule type" value="Genomic_DNA"/>
</dbReference>
<proteinExistence type="predicted"/>
<accession>A0AA87Q2I0</accession>
<protein>
    <submittedName>
        <fullName evidence="1">Uncharacterized protein</fullName>
    </submittedName>
</protein>
<evidence type="ECO:0000313" key="2">
    <source>
        <dbReference type="Proteomes" id="UP000026941"/>
    </source>
</evidence>
<evidence type="ECO:0000313" key="1">
    <source>
        <dbReference type="EMBL" id="GAJ94350.1"/>
    </source>
</evidence>
<dbReference type="AlphaFoldDB" id="A0AA87Q2I0"/>
<dbReference type="Proteomes" id="UP000026941">
    <property type="component" value="Unassembled WGS sequence"/>
</dbReference>
<sequence>MIYNMARGGAVEGFGSKVIPLPHRGAVMACSGFSWVSIVIAGVIASSGSQTFDDLVQSLSDTVRNAIARDKSSSLTFGNFELLIAGHSESRSGPEIHVLCGYRTGGNPPFHMVKLNKFTSPMIGFVNFDHDKPQTSGLSILERQRLTLCGSHDAPSVALYCVGGAAQYAKVSRDGISIKVLKRWPDEVGKPIVTE</sequence>
<comment type="caution">
    <text evidence="1">The sequence shown here is derived from an EMBL/GenBank/DDBJ whole genome shotgun (WGS) entry which is preliminary data.</text>
</comment>
<name>A0AA87Q2I0_RHIRH</name>